<reference evidence="2" key="1">
    <citation type="journal article" date="2022" name="Int. J. Mol. Sci.">
        <title>Draft Genome of Tanacetum Coccineum: Genomic Comparison of Closely Related Tanacetum-Family Plants.</title>
        <authorList>
            <person name="Yamashiro T."/>
            <person name="Shiraishi A."/>
            <person name="Nakayama K."/>
            <person name="Satake H."/>
        </authorList>
    </citation>
    <scope>NUCLEOTIDE SEQUENCE</scope>
</reference>
<comment type="caution">
    <text evidence="2">The sequence shown here is derived from an EMBL/GenBank/DDBJ whole genome shotgun (WGS) entry which is preliminary data.</text>
</comment>
<dbReference type="EMBL" id="BQNB010020300">
    <property type="protein sequence ID" value="GJT94487.1"/>
    <property type="molecule type" value="Genomic_DNA"/>
</dbReference>
<protein>
    <recommendedName>
        <fullName evidence="4">Zinc finger, CCHC-type</fullName>
    </recommendedName>
</protein>
<dbReference type="CDD" id="cd09272">
    <property type="entry name" value="RNase_HI_RT_Ty1"/>
    <property type="match status" value="1"/>
</dbReference>
<organism evidence="2 3">
    <name type="scientific">Tanacetum coccineum</name>
    <dbReference type="NCBI Taxonomy" id="301880"/>
    <lineage>
        <taxon>Eukaryota</taxon>
        <taxon>Viridiplantae</taxon>
        <taxon>Streptophyta</taxon>
        <taxon>Embryophyta</taxon>
        <taxon>Tracheophyta</taxon>
        <taxon>Spermatophyta</taxon>
        <taxon>Magnoliopsida</taxon>
        <taxon>eudicotyledons</taxon>
        <taxon>Gunneridae</taxon>
        <taxon>Pentapetalae</taxon>
        <taxon>asterids</taxon>
        <taxon>campanulids</taxon>
        <taxon>Asterales</taxon>
        <taxon>Asteraceae</taxon>
        <taxon>Asteroideae</taxon>
        <taxon>Anthemideae</taxon>
        <taxon>Anthemidinae</taxon>
        <taxon>Tanacetum</taxon>
    </lineage>
</organism>
<name>A0ABQ5I2Y1_9ASTR</name>
<gene>
    <name evidence="2" type="ORF">Tco_1090005</name>
</gene>
<dbReference type="PANTHER" id="PTHR11439">
    <property type="entry name" value="GAG-POL-RELATED RETROTRANSPOSON"/>
    <property type="match status" value="1"/>
</dbReference>
<evidence type="ECO:0000313" key="2">
    <source>
        <dbReference type="EMBL" id="GJT94487.1"/>
    </source>
</evidence>
<proteinExistence type="predicted"/>
<evidence type="ECO:0000313" key="3">
    <source>
        <dbReference type="Proteomes" id="UP001151760"/>
    </source>
</evidence>
<feature type="region of interest" description="Disordered" evidence="1">
    <location>
        <begin position="140"/>
        <end position="159"/>
    </location>
</feature>
<reference evidence="2" key="2">
    <citation type="submission" date="2022-01" db="EMBL/GenBank/DDBJ databases">
        <authorList>
            <person name="Yamashiro T."/>
            <person name="Shiraishi A."/>
            <person name="Satake H."/>
            <person name="Nakayama K."/>
        </authorList>
    </citation>
    <scope>NUCLEOTIDE SEQUENCE</scope>
</reference>
<keyword evidence="3" id="KW-1185">Reference proteome</keyword>
<accession>A0ABQ5I2Y1</accession>
<evidence type="ECO:0008006" key="4">
    <source>
        <dbReference type="Google" id="ProtNLM"/>
    </source>
</evidence>
<dbReference type="Proteomes" id="UP001151760">
    <property type="component" value="Unassembled WGS sequence"/>
</dbReference>
<evidence type="ECO:0000256" key="1">
    <source>
        <dbReference type="SAM" id="MobiDB-lite"/>
    </source>
</evidence>
<dbReference type="PANTHER" id="PTHR11439:SF440">
    <property type="entry name" value="INTEGRASE CATALYTIC DOMAIN-CONTAINING PROTEIN"/>
    <property type="match status" value="1"/>
</dbReference>
<sequence>MNTPMDPVEMLKPNTGKPVDQLKYSRAIGCLMYNMTSTRPDIAYVVGRLMLEGYTDASWINYVEDSSSTSGWVFLLGGGAISWASKKQTCSSHWFYYEYEFVALVRLVEELKGLLMVRPHVQQEKLKAVKARLNFEETSQYSELGAPSREETSGNDSDQKMPAACLEALNQDAADCKMVYSTGWVIKNKVCPHIPVVHQVSTTRRTKRKLLSCKFPARELSAPGTAQSPKRIQSLRRKRPITGVPSKSKFQKAKCSIIEDDDNPKPMEARRLIRSRLASAILIYQRGSVCLVMSKRMYQQFS</sequence>